<evidence type="ECO:0000259" key="1">
    <source>
        <dbReference type="Pfam" id="PF04182"/>
    </source>
</evidence>
<feature type="domain" description="B-block binding subunit of TFIIIC" evidence="1">
    <location>
        <begin position="17"/>
        <end position="69"/>
    </location>
</feature>
<evidence type="ECO:0000313" key="2">
    <source>
        <dbReference type="EMBL" id="ADN36442.1"/>
    </source>
</evidence>
<dbReference type="STRING" id="679926.Mpet_1689"/>
<dbReference type="InterPro" id="IPR007309">
    <property type="entry name" value="TFIIIC_Bblock-bd"/>
</dbReference>
<protein>
    <submittedName>
        <fullName evidence="2">Putative transcriptional regulator, AsnC family</fullName>
    </submittedName>
</protein>
<sequence length="117" mass="13321">MEPMTDTEEEALKLIQSNPEGVLQSELWKLLNIDSRKCSRVVKKLVDSERIDRIEFKSNGVKTYLLKAKKSAVNPDLLLAGGELIPCIGCEEECSVQDCSHLMDWMYQLAIEEFTDQ</sequence>
<organism evidence="2 3">
    <name type="scientific">Methanolacinia petrolearia (strain DSM 11571 / OCM 486 / SEBR 4847)</name>
    <name type="common">Methanoplanus petrolearius</name>
    <dbReference type="NCBI Taxonomy" id="679926"/>
    <lineage>
        <taxon>Archaea</taxon>
        <taxon>Methanobacteriati</taxon>
        <taxon>Methanobacteriota</taxon>
        <taxon>Stenosarchaea group</taxon>
        <taxon>Methanomicrobia</taxon>
        <taxon>Methanomicrobiales</taxon>
        <taxon>Methanomicrobiaceae</taxon>
        <taxon>Methanolacinia</taxon>
    </lineage>
</organism>
<keyword evidence="3" id="KW-1185">Reference proteome</keyword>
<gene>
    <name evidence="2" type="ordered locus">Mpet_1689</name>
</gene>
<dbReference type="InterPro" id="IPR036390">
    <property type="entry name" value="WH_DNA-bd_sf"/>
</dbReference>
<dbReference type="Proteomes" id="UP000006565">
    <property type="component" value="Chromosome"/>
</dbReference>
<dbReference type="EMBL" id="CP002117">
    <property type="protein sequence ID" value="ADN36442.1"/>
    <property type="molecule type" value="Genomic_DNA"/>
</dbReference>
<dbReference type="SUPFAM" id="SSF46785">
    <property type="entry name" value="Winged helix' DNA-binding domain"/>
    <property type="match status" value="1"/>
</dbReference>
<reference evidence="2 3" key="1">
    <citation type="journal article" date="2010" name="Stand. Genomic Sci.">
        <title>Complete genome sequence of Methanoplanus petrolearius type strain (SEBR 4847).</title>
        <authorList>
            <person name="Brambilla E."/>
            <person name="Djao O.D."/>
            <person name="Daligault H."/>
            <person name="Lapidus A."/>
            <person name="Lucas S."/>
            <person name="Hammon N."/>
            <person name="Nolan M."/>
            <person name="Tice H."/>
            <person name="Cheng J.F."/>
            <person name="Han C."/>
            <person name="Tapia R."/>
            <person name="Goodwin L."/>
            <person name="Pitluck S."/>
            <person name="Liolios K."/>
            <person name="Ivanova N."/>
            <person name="Mavromatis K."/>
            <person name="Mikhailova N."/>
            <person name="Pati A."/>
            <person name="Chen A."/>
            <person name="Palaniappan K."/>
            <person name="Land M."/>
            <person name="Hauser L."/>
            <person name="Chang Y.J."/>
            <person name="Jeffries C.D."/>
            <person name="Rohde M."/>
            <person name="Spring S."/>
            <person name="Sikorski J."/>
            <person name="Goker M."/>
            <person name="Woyke T."/>
            <person name="Bristow J."/>
            <person name="Eisen J.A."/>
            <person name="Markowitz V."/>
            <person name="Hugenholtz P."/>
            <person name="Kyrpides N.C."/>
            <person name="Klenk H.P."/>
        </authorList>
    </citation>
    <scope>NUCLEOTIDE SEQUENCE [LARGE SCALE GENOMIC DNA]</scope>
    <source>
        <strain evidence="3">DSM 11571 / OCM 486 / SEBR 4847</strain>
    </source>
</reference>
<dbReference type="Gene3D" id="1.10.10.10">
    <property type="entry name" value="Winged helix-like DNA-binding domain superfamily/Winged helix DNA-binding domain"/>
    <property type="match status" value="1"/>
</dbReference>
<evidence type="ECO:0000313" key="3">
    <source>
        <dbReference type="Proteomes" id="UP000006565"/>
    </source>
</evidence>
<dbReference type="KEGG" id="mpi:Mpet_1689"/>
<dbReference type="InterPro" id="IPR036388">
    <property type="entry name" value="WH-like_DNA-bd_sf"/>
</dbReference>
<dbReference type="AlphaFoldDB" id="E1RHD8"/>
<dbReference type="eggNOG" id="arCOG04153">
    <property type="taxonomic scope" value="Archaea"/>
</dbReference>
<dbReference type="HOGENOM" id="CLU_142666_1_0_2"/>
<name>E1RHD8_METP4</name>
<accession>E1RHD8</accession>
<dbReference type="Pfam" id="PF04182">
    <property type="entry name" value="B-block_TFIIIC"/>
    <property type="match status" value="1"/>
</dbReference>
<proteinExistence type="predicted"/>